<feature type="non-terminal residue" evidence="3">
    <location>
        <position position="1"/>
    </location>
</feature>
<dbReference type="AlphaFoldDB" id="A0A6A5V1P6"/>
<gene>
    <name evidence="3" type="ORF">BU23DRAFT_653943</name>
</gene>
<proteinExistence type="predicted"/>
<name>A0A6A5V1P6_9PLEO</name>
<evidence type="ECO:0000313" key="4">
    <source>
        <dbReference type="Proteomes" id="UP000800036"/>
    </source>
</evidence>
<dbReference type="Pfam" id="PF12273">
    <property type="entry name" value="RCR"/>
    <property type="match status" value="1"/>
</dbReference>
<feature type="region of interest" description="Disordered" evidence="1">
    <location>
        <begin position="67"/>
        <end position="174"/>
    </location>
</feature>
<keyword evidence="2" id="KW-0472">Membrane</keyword>
<dbReference type="InterPro" id="IPR020999">
    <property type="entry name" value="Chitin_synth_reg_RCR"/>
</dbReference>
<dbReference type="Proteomes" id="UP000800036">
    <property type="component" value="Unassembled WGS sequence"/>
</dbReference>
<feature type="compositionally biased region" description="Low complexity" evidence="1">
    <location>
        <begin position="67"/>
        <end position="87"/>
    </location>
</feature>
<feature type="transmembrane region" description="Helical" evidence="2">
    <location>
        <begin position="6"/>
        <end position="25"/>
    </location>
</feature>
<sequence>GIIVKWVILASFFLFFTAWFLGGYLHAKARLRKGKPLLAYHRWLVSYQDRKKYGQTMQNQYGYYAQPQQPYGQQQQQQQQQQPAYGPRPDGTWPEPPPLYNHDAPPGYVPQGATKMDPNQSPGNVEMGRYPPPPPPPMGMGAQQQQGGQDEYRQDMPPRPAQAKLAKLMGRLRR</sequence>
<dbReference type="EMBL" id="ML976714">
    <property type="protein sequence ID" value="KAF1968966.1"/>
    <property type="molecule type" value="Genomic_DNA"/>
</dbReference>
<dbReference type="OrthoDB" id="5400539at2759"/>
<evidence type="ECO:0000256" key="1">
    <source>
        <dbReference type="SAM" id="MobiDB-lite"/>
    </source>
</evidence>
<evidence type="ECO:0000256" key="2">
    <source>
        <dbReference type="SAM" id="Phobius"/>
    </source>
</evidence>
<keyword evidence="4" id="KW-1185">Reference proteome</keyword>
<feature type="compositionally biased region" description="Low complexity" evidence="1">
    <location>
        <begin position="139"/>
        <end position="149"/>
    </location>
</feature>
<keyword evidence="2" id="KW-1133">Transmembrane helix</keyword>
<accession>A0A6A5V1P6</accession>
<organism evidence="3 4">
    <name type="scientific">Bimuria novae-zelandiae CBS 107.79</name>
    <dbReference type="NCBI Taxonomy" id="1447943"/>
    <lineage>
        <taxon>Eukaryota</taxon>
        <taxon>Fungi</taxon>
        <taxon>Dikarya</taxon>
        <taxon>Ascomycota</taxon>
        <taxon>Pezizomycotina</taxon>
        <taxon>Dothideomycetes</taxon>
        <taxon>Pleosporomycetidae</taxon>
        <taxon>Pleosporales</taxon>
        <taxon>Massarineae</taxon>
        <taxon>Didymosphaeriaceae</taxon>
        <taxon>Bimuria</taxon>
    </lineage>
</organism>
<evidence type="ECO:0000313" key="3">
    <source>
        <dbReference type="EMBL" id="KAF1968966.1"/>
    </source>
</evidence>
<keyword evidence="2" id="KW-0812">Transmembrane</keyword>
<reference evidence="3" key="1">
    <citation type="journal article" date="2020" name="Stud. Mycol.">
        <title>101 Dothideomycetes genomes: a test case for predicting lifestyles and emergence of pathogens.</title>
        <authorList>
            <person name="Haridas S."/>
            <person name="Albert R."/>
            <person name="Binder M."/>
            <person name="Bloem J."/>
            <person name="Labutti K."/>
            <person name="Salamov A."/>
            <person name="Andreopoulos B."/>
            <person name="Baker S."/>
            <person name="Barry K."/>
            <person name="Bills G."/>
            <person name="Bluhm B."/>
            <person name="Cannon C."/>
            <person name="Castanera R."/>
            <person name="Culley D."/>
            <person name="Daum C."/>
            <person name="Ezra D."/>
            <person name="Gonzalez J."/>
            <person name="Henrissat B."/>
            <person name="Kuo A."/>
            <person name="Liang C."/>
            <person name="Lipzen A."/>
            <person name="Lutzoni F."/>
            <person name="Magnuson J."/>
            <person name="Mondo S."/>
            <person name="Nolan M."/>
            <person name="Ohm R."/>
            <person name="Pangilinan J."/>
            <person name="Park H.-J."/>
            <person name="Ramirez L."/>
            <person name="Alfaro M."/>
            <person name="Sun H."/>
            <person name="Tritt A."/>
            <person name="Yoshinaga Y."/>
            <person name="Zwiers L.-H."/>
            <person name="Turgeon B."/>
            <person name="Goodwin S."/>
            <person name="Spatafora J."/>
            <person name="Crous P."/>
            <person name="Grigoriev I."/>
        </authorList>
    </citation>
    <scope>NUCLEOTIDE SEQUENCE</scope>
    <source>
        <strain evidence="3">CBS 107.79</strain>
    </source>
</reference>
<protein>
    <submittedName>
        <fullName evidence="3">Uncharacterized protein</fullName>
    </submittedName>
</protein>